<gene>
    <name evidence="2" type="ORF">ACFPZF_40685</name>
</gene>
<dbReference type="SUPFAM" id="SSF55166">
    <property type="entry name" value="Hedgehog/DD-peptidase"/>
    <property type="match status" value="1"/>
</dbReference>
<reference evidence="3" key="1">
    <citation type="journal article" date="2019" name="Int. J. Syst. Evol. Microbiol.">
        <title>The Global Catalogue of Microorganisms (GCM) 10K type strain sequencing project: providing services to taxonomists for standard genome sequencing and annotation.</title>
        <authorList>
            <consortium name="The Broad Institute Genomics Platform"/>
            <consortium name="The Broad Institute Genome Sequencing Center for Infectious Disease"/>
            <person name="Wu L."/>
            <person name="Ma J."/>
        </authorList>
    </citation>
    <scope>NUCLEOTIDE SEQUENCE [LARGE SCALE GENOMIC DNA]</scope>
    <source>
        <strain evidence="3">CGMCC 4.1622</strain>
    </source>
</reference>
<dbReference type="Pfam" id="PF13539">
    <property type="entry name" value="Peptidase_M15_4"/>
    <property type="match status" value="1"/>
</dbReference>
<dbReference type="Gene3D" id="3.30.1380.10">
    <property type="match status" value="1"/>
</dbReference>
<evidence type="ECO:0000313" key="3">
    <source>
        <dbReference type="Proteomes" id="UP001596066"/>
    </source>
</evidence>
<organism evidence="2 3">
    <name type="scientific">Kitasatospora cinereorecta</name>
    <dbReference type="NCBI Taxonomy" id="285560"/>
    <lineage>
        <taxon>Bacteria</taxon>
        <taxon>Bacillati</taxon>
        <taxon>Actinomycetota</taxon>
        <taxon>Actinomycetes</taxon>
        <taxon>Kitasatosporales</taxon>
        <taxon>Streptomycetaceae</taxon>
        <taxon>Kitasatospora</taxon>
    </lineage>
</organism>
<dbReference type="EMBL" id="JBHSOC010000319">
    <property type="protein sequence ID" value="MFC5647535.1"/>
    <property type="molecule type" value="Genomic_DNA"/>
</dbReference>
<feature type="non-terminal residue" evidence="2">
    <location>
        <position position="1"/>
    </location>
</feature>
<feature type="domain" description="Peptidase M15C" evidence="1">
    <location>
        <begin position="21"/>
        <end position="86"/>
    </location>
</feature>
<accession>A0ABW0VNQ4</accession>
<keyword evidence="3" id="KW-1185">Reference proteome</keyword>
<protein>
    <submittedName>
        <fullName evidence="2">M15 family metallopeptidase</fullName>
    </submittedName>
</protein>
<evidence type="ECO:0000259" key="1">
    <source>
        <dbReference type="Pfam" id="PF13539"/>
    </source>
</evidence>
<name>A0ABW0VNQ4_9ACTN</name>
<comment type="caution">
    <text evidence="2">The sequence shown here is derived from an EMBL/GenBank/DDBJ whole genome shotgun (WGS) entry which is preliminary data.</text>
</comment>
<dbReference type="InterPro" id="IPR009045">
    <property type="entry name" value="Zn_M74/Hedgehog-like"/>
</dbReference>
<proteinExistence type="predicted"/>
<dbReference type="RefSeq" id="WP_380233166.1">
    <property type="nucleotide sequence ID" value="NZ_JBHSOC010000319.1"/>
</dbReference>
<sequence>LTAKGIDPALAKPKAKKVTWTLNSNHFKKASGYGHAIDIVPFPVDWDDPKKFDAIAKAFKTAAAQAGVKITWGGDWNTPDRPHFELTS</sequence>
<dbReference type="InterPro" id="IPR039561">
    <property type="entry name" value="Peptidase_M15C"/>
</dbReference>
<dbReference type="Proteomes" id="UP001596066">
    <property type="component" value="Unassembled WGS sequence"/>
</dbReference>
<evidence type="ECO:0000313" key="2">
    <source>
        <dbReference type="EMBL" id="MFC5647535.1"/>
    </source>
</evidence>